<gene>
    <name evidence="1" type="ORF">CY34DRAFT_25040</name>
</gene>
<name>A0A0D0AE01_9AGAM</name>
<organism evidence="1 2">
    <name type="scientific">Suillus luteus UH-Slu-Lm8-n1</name>
    <dbReference type="NCBI Taxonomy" id="930992"/>
    <lineage>
        <taxon>Eukaryota</taxon>
        <taxon>Fungi</taxon>
        <taxon>Dikarya</taxon>
        <taxon>Basidiomycota</taxon>
        <taxon>Agaricomycotina</taxon>
        <taxon>Agaricomycetes</taxon>
        <taxon>Agaricomycetidae</taxon>
        <taxon>Boletales</taxon>
        <taxon>Suillineae</taxon>
        <taxon>Suillaceae</taxon>
        <taxon>Suillus</taxon>
    </lineage>
</organism>
<accession>A0A0D0AE01</accession>
<protein>
    <submittedName>
        <fullName evidence="1">Uncharacterized protein</fullName>
    </submittedName>
</protein>
<dbReference type="HOGENOM" id="CLU_003703_3_0_1"/>
<keyword evidence="2" id="KW-1185">Reference proteome</keyword>
<dbReference type="OrthoDB" id="2653647at2759"/>
<dbReference type="Proteomes" id="UP000054485">
    <property type="component" value="Unassembled WGS sequence"/>
</dbReference>
<evidence type="ECO:0000313" key="1">
    <source>
        <dbReference type="EMBL" id="KIK39911.1"/>
    </source>
</evidence>
<dbReference type="Pfam" id="PF18758">
    <property type="entry name" value="KDZ"/>
    <property type="match status" value="1"/>
</dbReference>
<reference evidence="2" key="2">
    <citation type="submission" date="2015-01" db="EMBL/GenBank/DDBJ databases">
        <title>Evolutionary Origins and Diversification of the Mycorrhizal Mutualists.</title>
        <authorList>
            <consortium name="DOE Joint Genome Institute"/>
            <consortium name="Mycorrhizal Genomics Consortium"/>
            <person name="Kohler A."/>
            <person name="Kuo A."/>
            <person name="Nagy L.G."/>
            <person name="Floudas D."/>
            <person name="Copeland A."/>
            <person name="Barry K.W."/>
            <person name="Cichocki N."/>
            <person name="Veneault-Fourrey C."/>
            <person name="LaButti K."/>
            <person name="Lindquist E.A."/>
            <person name="Lipzen A."/>
            <person name="Lundell T."/>
            <person name="Morin E."/>
            <person name="Murat C."/>
            <person name="Riley R."/>
            <person name="Ohm R."/>
            <person name="Sun H."/>
            <person name="Tunlid A."/>
            <person name="Henrissat B."/>
            <person name="Grigoriev I.V."/>
            <person name="Hibbett D.S."/>
            <person name="Martin F."/>
        </authorList>
    </citation>
    <scope>NUCLEOTIDE SEQUENCE [LARGE SCALE GENOMIC DNA]</scope>
    <source>
        <strain evidence="2">UH-Slu-Lm8-n1</strain>
    </source>
</reference>
<dbReference type="AlphaFoldDB" id="A0A0D0AE01"/>
<sequence>MIRQMNMDYALSQVLNYKTDGISHAITFYAINCQYNKYLKDQIASSMYLSIPIGIDIIPRIGLWHVHGHQDSCFVWYASNFIHGTGRIDGEIMETLWAPLNIIFLSARGMGTPYHKEVLDYQMNDYNFMKMIRITKFLSRKLQEAIKGAVESKFVFDDLNETTQPDMVILWKEEEALAHTNRAEDPAAMDIYEVRLERAPTRKQQELCLLQAQNCPNHLVMNSSGGRGAATWLATSLTIEESQISLSRDMAPTYLGVDVDADDPDFLVIVCNSLDDNYEDYSDINKDQNPRPDIHDASIFQPKLIVIPLPSNIGEVRCRELGLINLMKKEIALREGQANDALHAIRVHLGDKAVIFHNTVWSAKSQASCTRTWTQVYSVETRHIQK</sequence>
<reference evidence="1 2" key="1">
    <citation type="submission" date="2014-04" db="EMBL/GenBank/DDBJ databases">
        <authorList>
            <consortium name="DOE Joint Genome Institute"/>
            <person name="Kuo A."/>
            <person name="Ruytinx J."/>
            <person name="Rineau F."/>
            <person name="Colpaert J."/>
            <person name="Kohler A."/>
            <person name="Nagy L.G."/>
            <person name="Floudas D."/>
            <person name="Copeland A."/>
            <person name="Barry K.W."/>
            <person name="Cichocki N."/>
            <person name="Veneault-Fourrey C."/>
            <person name="LaButti K."/>
            <person name="Lindquist E.A."/>
            <person name="Lipzen A."/>
            <person name="Lundell T."/>
            <person name="Morin E."/>
            <person name="Murat C."/>
            <person name="Sun H."/>
            <person name="Tunlid A."/>
            <person name="Henrissat B."/>
            <person name="Grigoriev I.V."/>
            <person name="Hibbett D.S."/>
            <person name="Martin F."/>
            <person name="Nordberg H.P."/>
            <person name="Cantor M.N."/>
            <person name="Hua S.X."/>
        </authorList>
    </citation>
    <scope>NUCLEOTIDE SEQUENCE [LARGE SCALE GENOMIC DNA]</scope>
    <source>
        <strain evidence="1 2">UH-Slu-Lm8-n1</strain>
    </source>
</reference>
<proteinExistence type="predicted"/>
<evidence type="ECO:0000313" key="2">
    <source>
        <dbReference type="Proteomes" id="UP000054485"/>
    </source>
</evidence>
<dbReference type="InParanoid" id="A0A0D0AE01"/>
<dbReference type="EMBL" id="KN835323">
    <property type="protein sequence ID" value="KIK39911.1"/>
    <property type="molecule type" value="Genomic_DNA"/>
</dbReference>
<dbReference type="InterPro" id="IPR040521">
    <property type="entry name" value="KDZ"/>
</dbReference>